<dbReference type="RefSeq" id="WP_367774983.1">
    <property type="nucleotide sequence ID" value="NZ_JBFNXR010000052.1"/>
</dbReference>
<dbReference type="Pfam" id="PF02627">
    <property type="entry name" value="CMD"/>
    <property type="match status" value="1"/>
</dbReference>
<dbReference type="EMBL" id="JBFNXR010000052">
    <property type="protein sequence ID" value="MEW9856528.1"/>
    <property type="molecule type" value="Genomic_DNA"/>
</dbReference>
<protein>
    <submittedName>
        <fullName evidence="2">Carboxymuconolactone decarboxylase family protein</fullName>
    </submittedName>
</protein>
<evidence type="ECO:0000259" key="1">
    <source>
        <dbReference type="Pfam" id="PF02627"/>
    </source>
</evidence>
<keyword evidence="3" id="KW-1185">Reference proteome</keyword>
<evidence type="ECO:0000313" key="3">
    <source>
        <dbReference type="Proteomes" id="UP001556118"/>
    </source>
</evidence>
<dbReference type="InterPro" id="IPR029032">
    <property type="entry name" value="AhpD-like"/>
</dbReference>
<sequence length="221" mass="24600">MREVPPSSDQLALDTQIQARHEEILGAAPRIAPRERSAVAEQVIADTNHLLCGITGSDQPPQLPLNSIPEIMFTLCRFPDLWRSIMDVTVQLQGPGSCLPPRDRKLAILRTGWLCQAPYEYGEHVNQARRMGFTTDEIERIRTGSEAPGWDRHERAILRAVEELHAGAMVSDATWTELASTFDDRQTFELLVLVGQFTATAYFQNALKLRLEPGNPGLATG</sequence>
<gene>
    <name evidence="2" type="ORF">ABUH87_15415</name>
</gene>
<proteinExistence type="predicted"/>
<dbReference type="Gene3D" id="1.20.1290.10">
    <property type="entry name" value="AhpD-like"/>
    <property type="match status" value="1"/>
</dbReference>
<name>A0ABV3RFF5_9SPHN</name>
<organism evidence="2 3">
    <name type="scientific">Novosphingobium rhizovicinum</name>
    <dbReference type="NCBI Taxonomy" id="3228928"/>
    <lineage>
        <taxon>Bacteria</taxon>
        <taxon>Pseudomonadati</taxon>
        <taxon>Pseudomonadota</taxon>
        <taxon>Alphaproteobacteria</taxon>
        <taxon>Sphingomonadales</taxon>
        <taxon>Sphingomonadaceae</taxon>
        <taxon>Novosphingobium</taxon>
    </lineage>
</organism>
<comment type="caution">
    <text evidence="2">The sequence shown here is derived from an EMBL/GenBank/DDBJ whole genome shotgun (WGS) entry which is preliminary data.</text>
</comment>
<feature type="domain" description="Carboxymuconolactone decarboxylase-like" evidence="1">
    <location>
        <begin position="97"/>
        <end position="163"/>
    </location>
</feature>
<dbReference type="PANTHER" id="PTHR34846">
    <property type="entry name" value="4-CARBOXYMUCONOLACTONE DECARBOXYLASE FAMILY PROTEIN (AFU_ORTHOLOGUE AFUA_6G11590)"/>
    <property type="match status" value="1"/>
</dbReference>
<dbReference type="InterPro" id="IPR003779">
    <property type="entry name" value="CMD-like"/>
</dbReference>
<dbReference type="Proteomes" id="UP001556118">
    <property type="component" value="Unassembled WGS sequence"/>
</dbReference>
<dbReference type="PANTHER" id="PTHR34846:SF5">
    <property type="entry name" value="CARBOXYMUCONOLACTONE DECARBOXYLASE-LIKE DOMAIN-CONTAINING PROTEIN"/>
    <property type="match status" value="1"/>
</dbReference>
<evidence type="ECO:0000313" key="2">
    <source>
        <dbReference type="EMBL" id="MEW9856528.1"/>
    </source>
</evidence>
<reference evidence="2 3" key="1">
    <citation type="submission" date="2024-06" db="EMBL/GenBank/DDBJ databases">
        <title>Novosphingobium rhizovicinus M1R2S20.</title>
        <authorList>
            <person name="Sun J.-Q."/>
        </authorList>
    </citation>
    <scope>NUCLEOTIDE SEQUENCE [LARGE SCALE GENOMIC DNA]</scope>
    <source>
        <strain evidence="2 3">M1R2S20</strain>
    </source>
</reference>
<dbReference type="SUPFAM" id="SSF69118">
    <property type="entry name" value="AhpD-like"/>
    <property type="match status" value="1"/>
</dbReference>
<accession>A0ABV3RFF5</accession>